<evidence type="ECO:0000256" key="1">
    <source>
        <dbReference type="SAM" id="MobiDB-lite"/>
    </source>
</evidence>
<reference evidence="2" key="1">
    <citation type="journal article" date="2022" name="Int. J. Mol. Sci.">
        <title>Draft Genome of Tanacetum Coccineum: Genomic Comparison of Closely Related Tanacetum-Family Plants.</title>
        <authorList>
            <person name="Yamashiro T."/>
            <person name="Shiraishi A."/>
            <person name="Nakayama K."/>
            <person name="Satake H."/>
        </authorList>
    </citation>
    <scope>NUCLEOTIDE SEQUENCE</scope>
</reference>
<dbReference type="Proteomes" id="UP001151760">
    <property type="component" value="Unassembled WGS sequence"/>
</dbReference>
<protein>
    <submittedName>
        <fullName evidence="2">Uncharacterized protein</fullName>
    </submittedName>
</protein>
<feature type="region of interest" description="Disordered" evidence="1">
    <location>
        <begin position="391"/>
        <end position="421"/>
    </location>
</feature>
<feature type="region of interest" description="Disordered" evidence="1">
    <location>
        <begin position="329"/>
        <end position="353"/>
    </location>
</feature>
<gene>
    <name evidence="2" type="ORF">Tco_1121644</name>
</gene>
<feature type="region of interest" description="Disordered" evidence="1">
    <location>
        <begin position="90"/>
        <end position="128"/>
    </location>
</feature>
<keyword evidence="3" id="KW-1185">Reference proteome</keyword>
<evidence type="ECO:0000313" key="3">
    <source>
        <dbReference type="Proteomes" id="UP001151760"/>
    </source>
</evidence>
<comment type="caution">
    <text evidence="2">The sequence shown here is derived from an EMBL/GenBank/DDBJ whole genome shotgun (WGS) entry which is preliminary data.</text>
</comment>
<reference evidence="2" key="2">
    <citation type="submission" date="2022-01" db="EMBL/GenBank/DDBJ databases">
        <authorList>
            <person name="Yamashiro T."/>
            <person name="Shiraishi A."/>
            <person name="Satake H."/>
            <person name="Nakayama K."/>
        </authorList>
    </citation>
    <scope>NUCLEOTIDE SEQUENCE</scope>
</reference>
<evidence type="ECO:0000313" key="2">
    <source>
        <dbReference type="EMBL" id="GJU05214.1"/>
    </source>
</evidence>
<sequence>MLAIQAEEGEGSGHPSEPQPPPSTAQPIHEEPIPNVVSSSHQKTQTPRQALNQVTELPQTSEPIPNVPDEAVYEEWDDRVERATTTAASLDAAQASGGSPRCQEAMGGSIAQTRSERVPTPPHDSPLPRVNTLGSDEGSMSLQELTVLCTKLFSKVESLEADLKQTKQVYGAAYTKLIMKGRMIEEIDQDAGVTLVTPTHSQEDQPEDQLGVFSAAKVLADAAKNVHAYTRRRRAVSTSSNGISTNSILFSTAEESVSTAGASMLVNTAGTVQEVNKDKDPQWKYLSFLLHCLSPKRPSWNNLGQSLLVLITPLTPSMLEVVTALAAEEEHSTSPHSRAASSARDAQMHFNQSAAHSQRNASVKYCFLPWFTATSLILMCSSQWSASTFGERSKLTKQRGQRKKHKKKSSVKLGRNKDEDNAVTTDWKEKVMRMKKLILRRKIALM</sequence>
<organism evidence="2 3">
    <name type="scientific">Tanacetum coccineum</name>
    <dbReference type="NCBI Taxonomy" id="301880"/>
    <lineage>
        <taxon>Eukaryota</taxon>
        <taxon>Viridiplantae</taxon>
        <taxon>Streptophyta</taxon>
        <taxon>Embryophyta</taxon>
        <taxon>Tracheophyta</taxon>
        <taxon>Spermatophyta</taxon>
        <taxon>Magnoliopsida</taxon>
        <taxon>eudicotyledons</taxon>
        <taxon>Gunneridae</taxon>
        <taxon>Pentapetalae</taxon>
        <taxon>asterids</taxon>
        <taxon>campanulids</taxon>
        <taxon>Asterales</taxon>
        <taxon>Asteraceae</taxon>
        <taxon>Asteroideae</taxon>
        <taxon>Anthemideae</taxon>
        <taxon>Anthemidinae</taxon>
        <taxon>Tanacetum</taxon>
    </lineage>
</organism>
<dbReference type="EMBL" id="BQNB010021327">
    <property type="protein sequence ID" value="GJU05214.1"/>
    <property type="molecule type" value="Genomic_DNA"/>
</dbReference>
<accession>A0ABQ5IY95</accession>
<name>A0ABQ5IY95_9ASTR</name>
<feature type="region of interest" description="Disordered" evidence="1">
    <location>
        <begin position="1"/>
        <end position="68"/>
    </location>
</feature>
<feature type="compositionally biased region" description="Polar residues" evidence="1">
    <location>
        <begin position="36"/>
        <end position="63"/>
    </location>
</feature>
<proteinExistence type="predicted"/>
<feature type="compositionally biased region" description="Basic residues" evidence="1">
    <location>
        <begin position="395"/>
        <end position="410"/>
    </location>
</feature>